<evidence type="ECO:0000256" key="4">
    <source>
        <dbReference type="ARBA" id="ARBA00023004"/>
    </source>
</evidence>
<dbReference type="GO" id="GO:0046872">
    <property type="term" value="F:metal ion binding"/>
    <property type="evidence" value="ECO:0007669"/>
    <property type="project" value="UniProtKB-KW"/>
</dbReference>
<dbReference type="AlphaFoldDB" id="A0A099WTT7"/>
<dbReference type="EMBL" id="JRAI01000010">
    <property type="protein sequence ID" value="KGN87624.1"/>
    <property type="molecule type" value="Genomic_DNA"/>
</dbReference>
<dbReference type="InterPro" id="IPR012312">
    <property type="entry name" value="Hemerythrin-like"/>
</dbReference>
<accession>A0A099WTT7</accession>
<keyword evidence="2" id="KW-0963">Cytoplasm</keyword>
<reference evidence="7 9" key="2">
    <citation type="submission" date="2014-08" db="EMBL/GenBank/DDBJ databases">
        <title>Porphyromonas gulae strain:COT-052_OH3439 Genome sequencing.</title>
        <authorList>
            <person name="Wallis C."/>
            <person name="Deusch O."/>
            <person name="O'Flynn C."/>
            <person name="Davis I."/>
            <person name="Jospin G."/>
            <person name="Darling A.E."/>
            <person name="Coil D.A."/>
            <person name="Alexiev A."/>
            <person name="Horsfall A."/>
            <person name="Kirkwood N."/>
            <person name="Harris S."/>
            <person name="Eisen J.A."/>
        </authorList>
    </citation>
    <scope>NUCLEOTIDE SEQUENCE [LARGE SCALE GENOMIC DNA]</scope>
    <source>
        <strain evidence="9">COT-052 OH3439</strain>
        <strain evidence="7">COT-052_OH3439</strain>
    </source>
</reference>
<dbReference type="InterPro" id="IPR019903">
    <property type="entry name" value="RIC_family"/>
</dbReference>
<evidence type="ECO:0000259" key="5">
    <source>
        <dbReference type="Pfam" id="PF01814"/>
    </source>
</evidence>
<dbReference type="STRING" id="111105.HR09_08750"/>
<evidence type="ECO:0000256" key="1">
    <source>
        <dbReference type="ARBA" id="ARBA00004496"/>
    </source>
</evidence>
<dbReference type="EMBL" id="JRAK01000073">
    <property type="protein sequence ID" value="KGN88393.1"/>
    <property type="molecule type" value="Genomic_DNA"/>
</dbReference>
<dbReference type="OrthoDB" id="937463at2"/>
<evidence type="ECO:0000256" key="2">
    <source>
        <dbReference type="ARBA" id="ARBA00022490"/>
    </source>
</evidence>
<sequence>MTTHHIKKSYSPNTKLSDLICENYDLLLVITRFGISLGFGEKSIREVCEDNKVNTNTLMAVINALINRPEHPSEAILSDLSAPSLINYLRKSHNYFLEFRLPSLRQDLLAALSNCPSEVVFVIRQFYDEYVEEVRKHMSYEEKTVFPYVEKLLAGKLDERSHYRIDIFSKRHDQIELKISELKNLLIKYYPTSSGYELNSVLHDIFSSEDDLSAHNFVEDHLFVPLIRKIEKESGL</sequence>
<keyword evidence="9" id="KW-1185">Reference proteome</keyword>
<organism evidence="6 8">
    <name type="scientific">Porphyromonas gulae</name>
    <dbReference type="NCBI Taxonomy" id="111105"/>
    <lineage>
        <taxon>Bacteria</taxon>
        <taxon>Pseudomonadati</taxon>
        <taxon>Bacteroidota</taxon>
        <taxon>Bacteroidia</taxon>
        <taxon>Bacteroidales</taxon>
        <taxon>Porphyromonadaceae</taxon>
        <taxon>Porphyromonas</taxon>
    </lineage>
</organism>
<reference evidence="6 8" key="1">
    <citation type="submission" date="2014-08" db="EMBL/GenBank/DDBJ databases">
        <title>Porphyromonas gulae strain:COT-052_OH1451 Genome sequencing.</title>
        <authorList>
            <person name="Wallis C."/>
            <person name="Deusch O."/>
            <person name="O'Flynn C."/>
            <person name="Davis I."/>
            <person name="Jospin G."/>
            <person name="Darling A.E."/>
            <person name="Coil D.A."/>
            <person name="Alexiev A."/>
            <person name="Horsfall A."/>
            <person name="Kirkwood N."/>
            <person name="Harris S."/>
            <person name="Eisen J.A."/>
        </authorList>
    </citation>
    <scope>NUCLEOTIDE SEQUENCE [LARGE SCALE GENOMIC DNA]</scope>
    <source>
        <strain evidence="8">COT-052 OH1451</strain>
        <strain evidence="6">COT-052_OH1451</strain>
    </source>
</reference>
<keyword evidence="3" id="KW-0479">Metal-binding</keyword>
<feature type="domain" description="Hemerythrin-like" evidence="5">
    <location>
        <begin position="86"/>
        <end position="227"/>
    </location>
</feature>
<dbReference type="GeneID" id="57240027"/>
<evidence type="ECO:0000313" key="9">
    <source>
        <dbReference type="Proteomes" id="UP000030146"/>
    </source>
</evidence>
<dbReference type="PATRIC" id="fig|111105.18.peg.1683"/>
<comment type="caution">
    <text evidence="6">The sequence shown here is derived from an EMBL/GenBank/DDBJ whole genome shotgun (WGS) entry which is preliminary data.</text>
</comment>
<dbReference type="Proteomes" id="UP000030146">
    <property type="component" value="Unassembled WGS sequence"/>
</dbReference>
<dbReference type="PANTHER" id="PTHR36438:SF1">
    <property type="entry name" value="IRON-SULFUR CLUSTER REPAIR PROTEIN YTFE"/>
    <property type="match status" value="1"/>
</dbReference>
<dbReference type="Gene3D" id="1.20.120.520">
    <property type="entry name" value="nmb1532 protein domain like"/>
    <property type="match status" value="1"/>
</dbReference>
<dbReference type="Proteomes" id="UP000030130">
    <property type="component" value="Unassembled WGS sequence"/>
</dbReference>
<evidence type="ECO:0000313" key="6">
    <source>
        <dbReference type="EMBL" id="KGN87624.1"/>
    </source>
</evidence>
<dbReference type="GO" id="GO:0005737">
    <property type="term" value="C:cytoplasm"/>
    <property type="evidence" value="ECO:0007669"/>
    <property type="project" value="UniProtKB-SubCell"/>
</dbReference>
<evidence type="ECO:0000313" key="7">
    <source>
        <dbReference type="EMBL" id="KGN88393.1"/>
    </source>
</evidence>
<keyword evidence="4" id="KW-0408">Iron</keyword>
<name>A0A099WTT7_9PORP</name>
<protein>
    <submittedName>
        <fullName evidence="6">Cation-binding protein</fullName>
    </submittedName>
</protein>
<evidence type="ECO:0000313" key="8">
    <source>
        <dbReference type="Proteomes" id="UP000030130"/>
    </source>
</evidence>
<evidence type="ECO:0000256" key="3">
    <source>
        <dbReference type="ARBA" id="ARBA00022723"/>
    </source>
</evidence>
<dbReference type="RefSeq" id="WP_018965884.1">
    <property type="nucleotide sequence ID" value="NZ_CALUCC010000313.1"/>
</dbReference>
<proteinExistence type="predicted"/>
<comment type="subcellular location">
    <subcellularLocation>
        <location evidence="1">Cytoplasm</location>
    </subcellularLocation>
</comment>
<dbReference type="Pfam" id="PF01814">
    <property type="entry name" value="Hemerythrin"/>
    <property type="match status" value="1"/>
</dbReference>
<dbReference type="eggNOG" id="COG2846">
    <property type="taxonomic scope" value="Bacteria"/>
</dbReference>
<gene>
    <name evidence="6" type="ORF">HR08_01710</name>
    <name evidence="7" type="ORF">HR15_05255</name>
</gene>
<dbReference type="PANTHER" id="PTHR36438">
    <property type="entry name" value="IRON-SULFUR CLUSTER REPAIR PROTEIN YTFE"/>
    <property type="match status" value="1"/>
</dbReference>